<evidence type="ECO:0000256" key="3">
    <source>
        <dbReference type="ARBA" id="ARBA00022448"/>
    </source>
</evidence>
<dbReference type="GO" id="GO:0043226">
    <property type="term" value="C:organelle"/>
    <property type="evidence" value="ECO:0007669"/>
    <property type="project" value="UniProtKB-ARBA"/>
</dbReference>
<dbReference type="SMART" id="SM00918">
    <property type="entry name" value="Lig_chan-Glu_bd"/>
    <property type="match status" value="1"/>
</dbReference>
<keyword evidence="9 14" id="KW-0472">Membrane</keyword>
<dbReference type="FunFam" id="3.40.190.10:FF:000078">
    <property type="entry name" value="glutamate receptor ionotropic, NMDA 3B"/>
    <property type="match status" value="1"/>
</dbReference>
<evidence type="ECO:0000259" key="17">
    <source>
        <dbReference type="SMART" id="SM00918"/>
    </source>
</evidence>
<evidence type="ECO:0000256" key="15">
    <source>
        <dbReference type="SAM" id="SignalP"/>
    </source>
</evidence>
<evidence type="ECO:0000256" key="7">
    <source>
        <dbReference type="ARBA" id="ARBA00023054"/>
    </source>
</evidence>
<evidence type="ECO:0000259" key="16">
    <source>
        <dbReference type="SMART" id="SM00079"/>
    </source>
</evidence>
<dbReference type="PANTHER" id="PTHR42643:SF30">
    <property type="entry name" value="IONOTROPIC RECEPTOR 40A-RELATED"/>
    <property type="match status" value="1"/>
</dbReference>
<keyword evidence="8" id="KW-0406">Ion transport</keyword>
<feature type="chain" id="PRO_5021879408" description="Ionotropic glutamate receptor L-glutamate and glycine-binding domain-containing protein" evidence="15">
    <location>
        <begin position="19"/>
        <end position="597"/>
    </location>
</feature>
<dbReference type="InterPro" id="IPR052192">
    <property type="entry name" value="Insect_Ionotropic_Sensory_Rcpt"/>
</dbReference>
<evidence type="ECO:0000256" key="5">
    <source>
        <dbReference type="ARBA" id="ARBA00022692"/>
    </source>
</evidence>
<sequence length="597" mass="67866">MLFWTWTALWFLGGTIECMDLELLRPLTNPSSSVYKERLAFVLGSSEHLPPEDVSAIQKLFPKSEVTGDFRCHEDEWKVLFDVRDNPNFDLQEECGYIFIVLRNINATTGMIFQKKPSCVSKVFSLSMEAHRILIYEHYLSFNGDHVTKLIEIWAGETLMLEANSFEERRSYLKGAKFAIGILSLPMFNVIPESGPKNAYGFSIDVLKVLQENMKFQYEFVEESDAKYGERLPNGTWTSLLGKLQRQEIHFSVAALGVVHERNEIVDFVSLSTRLQYIIMTWTIPGGSRPILDMFDTDVKILGIVTTVLLIAFSLVLLPPNQVGFEASVGGLLNQFGALVSQGASDDLIRISRKILLLSALVFGWFALNVFSARLISNLSIGLSSDQIKSIQDIETYGFDLFINGIGSELVMFKNAPDGSLNKRLWNTKISQNQKFHSKDVMESFVDKKDLKSAAIYLDTLVANWVSDHPDQGCQIETRPMEAQVELAFGFSKGFKLRKLFDYQIRKMDQSGVLHKLKQKWLYPTETNREYICSDNSPEVLEVDFRNVFEFFKILIVGTVMSLISFCLEMLRARMRDSRIDKPSDSSSVFSSLVQNN</sequence>
<evidence type="ECO:0000256" key="9">
    <source>
        <dbReference type="ARBA" id="ARBA00023136"/>
    </source>
</evidence>
<keyword evidence="5 14" id="KW-0812">Transmembrane</keyword>
<dbReference type="OrthoDB" id="8195814at2759"/>
<evidence type="ECO:0000256" key="2">
    <source>
        <dbReference type="ARBA" id="ARBA00008685"/>
    </source>
</evidence>
<dbReference type="GO" id="GO:0015276">
    <property type="term" value="F:ligand-gated monoatomic ion channel activity"/>
    <property type="evidence" value="ECO:0007669"/>
    <property type="project" value="InterPro"/>
</dbReference>
<evidence type="ECO:0000256" key="8">
    <source>
        <dbReference type="ARBA" id="ARBA00023065"/>
    </source>
</evidence>
<dbReference type="EMBL" id="VCGU01000007">
    <property type="protein sequence ID" value="TRY73295.1"/>
    <property type="molecule type" value="Genomic_DNA"/>
</dbReference>
<dbReference type="SUPFAM" id="SSF53850">
    <property type="entry name" value="Periplasmic binding protein-like II"/>
    <property type="match status" value="1"/>
</dbReference>
<keyword evidence="7" id="KW-0175">Coiled coil</keyword>
<organism evidence="18 19">
    <name type="scientific">Tigriopus californicus</name>
    <name type="common">Marine copepod</name>
    <dbReference type="NCBI Taxonomy" id="6832"/>
    <lineage>
        <taxon>Eukaryota</taxon>
        <taxon>Metazoa</taxon>
        <taxon>Ecdysozoa</taxon>
        <taxon>Arthropoda</taxon>
        <taxon>Crustacea</taxon>
        <taxon>Multicrustacea</taxon>
        <taxon>Hexanauplia</taxon>
        <taxon>Copepoda</taxon>
        <taxon>Harpacticoida</taxon>
        <taxon>Harpacticidae</taxon>
        <taxon>Tigriopus</taxon>
    </lineage>
</organism>
<keyword evidence="6 14" id="KW-1133">Transmembrane helix</keyword>
<dbReference type="AlphaFoldDB" id="A0A553P6I0"/>
<evidence type="ECO:0000256" key="14">
    <source>
        <dbReference type="SAM" id="Phobius"/>
    </source>
</evidence>
<keyword evidence="11" id="KW-0325">Glycoprotein</keyword>
<keyword evidence="4" id="KW-1003">Cell membrane</keyword>
<keyword evidence="12" id="KW-1071">Ligand-gated ion channel</keyword>
<dbReference type="Proteomes" id="UP000318571">
    <property type="component" value="Chromosome 3"/>
</dbReference>
<gene>
    <name evidence="18" type="ORF">TCAL_14619</name>
</gene>
<feature type="domain" description="Ionotropic glutamate receptor L-glutamate and glycine-binding" evidence="17">
    <location>
        <begin position="186"/>
        <end position="246"/>
    </location>
</feature>
<keyword evidence="10" id="KW-0675">Receptor</keyword>
<dbReference type="STRING" id="6832.A0A553P6I0"/>
<evidence type="ECO:0000256" key="6">
    <source>
        <dbReference type="ARBA" id="ARBA00022989"/>
    </source>
</evidence>
<comment type="subcellular location">
    <subcellularLocation>
        <location evidence="1">Cell membrane</location>
        <topology evidence="1">Multi-pass membrane protein</topology>
    </subcellularLocation>
</comment>
<evidence type="ECO:0000313" key="19">
    <source>
        <dbReference type="Proteomes" id="UP000318571"/>
    </source>
</evidence>
<keyword evidence="3" id="KW-0813">Transport</keyword>
<reference evidence="18 19" key="1">
    <citation type="journal article" date="2018" name="Nat. Ecol. Evol.">
        <title>Genomic signatures of mitonuclear coevolution across populations of Tigriopus californicus.</title>
        <authorList>
            <person name="Barreto F.S."/>
            <person name="Watson E.T."/>
            <person name="Lima T.G."/>
            <person name="Willett C.S."/>
            <person name="Edmands S."/>
            <person name="Li W."/>
            <person name="Burton R.S."/>
        </authorList>
    </citation>
    <scope>NUCLEOTIDE SEQUENCE [LARGE SCALE GENOMIC DNA]</scope>
    <source>
        <strain evidence="18 19">San Diego</strain>
    </source>
</reference>
<proteinExistence type="inferred from homology"/>
<comment type="similarity">
    <text evidence="2">Belongs to the glutamate-gated ion channel (TC 1.A.10.1) family.</text>
</comment>
<protein>
    <recommendedName>
        <fullName evidence="20">Ionotropic glutamate receptor L-glutamate and glycine-binding domain-containing protein</fullName>
    </recommendedName>
</protein>
<dbReference type="PANTHER" id="PTHR42643">
    <property type="entry name" value="IONOTROPIC RECEPTOR 20A-RELATED"/>
    <property type="match status" value="1"/>
</dbReference>
<evidence type="ECO:0000256" key="4">
    <source>
        <dbReference type="ARBA" id="ARBA00022475"/>
    </source>
</evidence>
<feature type="domain" description="Ionotropic glutamate receptor C-terminal" evidence="16">
    <location>
        <begin position="179"/>
        <end position="524"/>
    </location>
</feature>
<evidence type="ECO:0008006" key="20">
    <source>
        <dbReference type="Google" id="ProtNLM"/>
    </source>
</evidence>
<name>A0A553P6I0_TIGCA</name>
<evidence type="ECO:0000256" key="12">
    <source>
        <dbReference type="ARBA" id="ARBA00023286"/>
    </source>
</evidence>
<dbReference type="Gene3D" id="3.40.190.10">
    <property type="entry name" value="Periplasmic binding protein-like II"/>
    <property type="match status" value="3"/>
</dbReference>
<keyword evidence="19" id="KW-1185">Reference proteome</keyword>
<evidence type="ECO:0000256" key="10">
    <source>
        <dbReference type="ARBA" id="ARBA00023170"/>
    </source>
</evidence>
<accession>A0A553P6I0</accession>
<evidence type="ECO:0000256" key="13">
    <source>
        <dbReference type="ARBA" id="ARBA00023303"/>
    </source>
</evidence>
<feature type="transmembrane region" description="Helical" evidence="14">
    <location>
        <begin position="355"/>
        <end position="376"/>
    </location>
</feature>
<dbReference type="SMART" id="SM00079">
    <property type="entry name" value="PBPe"/>
    <property type="match status" value="1"/>
</dbReference>
<dbReference type="GO" id="GO:0050906">
    <property type="term" value="P:detection of stimulus involved in sensory perception"/>
    <property type="evidence" value="ECO:0007669"/>
    <property type="project" value="UniProtKB-ARBA"/>
</dbReference>
<dbReference type="InterPro" id="IPR019594">
    <property type="entry name" value="Glu/Gly-bd"/>
</dbReference>
<evidence type="ECO:0000256" key="11">
    <source>
        <dbReference type="ARBA" id="ARBA00023180"/>
    </source>
</evidence>
<feature type="transmembrane region" description="Helical" evidence="14">
    <location>
        <begin position="299"/>
        <end position="318"/>
    </location>
</feature>
<comment type="caution">
    <text evidence="18">The sequence shown here is derived from an EMBL/GenBank/DDBJ whole genome shotgun (WGS) entry which is preliminary data.</text>
</comment>
<feature type="transmembrane region" description="Helical" evidence="14">
    <location>
        <begin position="551"/>
        <end position="571"/>
    </location>
</feature>
<evidence type="ECO:0000256" key="1">
    <source>
        <dbReference type="ARBA" id="ARBA00004651"/>
    </source>
</evidence>
<feature type="signal peptide" evidence="15">
    <location>
        <begin position="1"/>
        <end position="18"/>
    </location>
</feature>
<keyword evidence="15" id="KW-0732">Signal</keyword>
<keyword evidence="13" id="KW-0407">Ion channel</keyword>
<evidence type="ECO:0000313" key="18">
    <source>
        <dbReference type="EMBL" id="TRY73295.1"/>
    </source>
</evidence>
<dbReference type="InterPro" id="IPR001320">
    <property type="entry name" value="Iontro_rcpt_C"/>
</dbReference>
<dbReference type="GO" id="GO:0005886">
    <property type="term" value="C:plasma membrane"/>
    <property type="evidence" value="ECO:0007669"/>
    <property type="project" value="UniProtKB-SubCell"/>
</dbReference>
<dbReference type="Pfam" id="PF10613">
    <property type="entry name" value="Lig_chan-Glu_bd"/>
    <property type="match status" value="1"/>
</dbReference>